<keyword evidence="5" id="KW-0119">Carbohydrate metabolism</keyword>
<comment type="caution">
    <text evidence="8">The sequence shown here is derived from an EMBL/GenBank/DDBJ whole genome shotgun (WGS) entry which is preliminary data.</text>
</comment>
<sequence length="348" mass="40038">MTKVDVYEQAKNIGRALNIGNALDAPYEGAWDIVIQEEYFKLIKEKGFDSIRVPIRFSNKTTTEAPYTIDENFMLRVDWVIEQSLLQELNVIVDLHHFDELIADPIGNKERFLSIWDQISSRYSNQPSNVYYEVLNEPHSTISSKMWNEYLLEAIDTIRQHDPDRTLIIGGTDWNSINGLYQLELPEEDRNIIATIHYYGPMFFTHQGAEWMEPEYGTKGLVWPGPPPVPVEPVEAAQKVDWVNNFFKNYNTKTGADNPASEEALVRDLERAAKWGEIHDRPIFLGEFGVYSSADMESRAAWTKKVRTEAERLGMPWAYWEFAAGFGVYNRASSSWNEKLVDALLSNP</sequence>
<dbReference type="RefSeq" id="WP_379234741.1">
    <property type="nucleotide sequence ID" value="NZ_JBHSTE010000004.1"/>
</dbReference>
<evidence type="ECO:0000256" key="5">
    <source>
        <dbReference type="ARBA" id="ARBA00023326"/>
    </source>
</evidence>
<dbReference type="PANTHER" id="PTHR31297">
    <property type="entry name" value="GLUCAN ENDO-1,6-BETA-GLUCOSIDASE B"/>
    <property type="match status" value="1"/>
</dbReference>
<evidence type="ECO:0000256" key="1">
    <source>
        <dbReference type="ARBA" id="ARBA00022729"/>
    </source>
</evidence>
<feature type="domain" description="Glycoside hydrolase family 5" evidence="7">
    <location>
        <begin position="35"/>
        <end position="322"/>
    </location>
</feature>
<dbReference type="InterPro" id="IPR017853">
    <property type="entry name" value="GH"/>
</dbReference>
<keyword evidence="2 6" id="KW-0378">Hydrolase</keyword>
<keyword evidence="4 6" id="KW-0326">Glycosidase</keyword>
<keyword evidence="9" id="KW-1185">Reference proteome</keyword>
<dbReference type="Gene3D" id="3.20.20.80">
    <property type="entry name" value="Glycosidases"/>
    <property type="match status" value="1"/>
</dbReference>
<accession>A0ABW1V438</accession>
<evidence type="ECO:0000256" key="6">
    <source>
        <dbReference type="RuleBase" id="RU361153"/>
    </source>
</evidence>
<keyword evidence="1" id="KW-0732">Signal</keyword>
<evidence type="ECO:0000313" key="8">
    <source>
        <dbReference type="EMBL" id="MFC6333345.1"/>
    </source>
</evidence>
<evidence type="ECO:0000259" key="7">
    <source>
        <dbReference type="Pfam" id="PF00150"/>
    </source>
</evidence>
<comment type="similarity">
    <text evidence="6">Belongs to the glycosyl hydrolase 5 (cellulase A) family.</text>
</comment>
<evidence type="ECO:0000313" key="9">
    <source>
        <dbReference type="Proteomes" id="UP001596233"/>
    </source>
</evidence>
<evidence type="ECO:0000256" key="4">
    <source>
        <dbReference type="ARBA" id="ARBA00023295"/>
    </source>
</evidence>
<dbReference type="SUPFAM" id="SSF51445">
    <property type="entry name" value="(Trans)glycosidases"/>
    <property type="match status" value="1"/>
</dbReference>
<evidence type="ECO:0000256" key="2">
    <source>
        <dbReference type="ARBA" id="ARBA00022801"/>
    </source>
</evidence>
<dbReference type="GO" id="GO:0016798">
    <property type="term" value="F:hydrolase activity, acting on glycosyl bonds"/>
    <property type="evidence" value="ECO:0007669"/>
    <property type="project" value="UniProtKB-KW"/>
</dbReference>
<keyword evidence="5" id="KW-0624">Polysaccharide degradation</keyword>
<dbReference type="EMBL" id="JBHSTE010000004">
    <property type="protein sequence ID" value="MFC6333345.1"/>
    <property type="molecule type" value="Genomic_DNA"/>
</dbReference>
<dbReference type="Pfam" id="PF00150">
    <property type="entry name" value="Cellulase"/>
    <property type="match status" value="1"/>
</dbReference>
<dbReference type="PANTHER" id="PTHR31297:SF17">
    <property type="entry name" value="ENDOGLUCANASE"/>
    <property type="match status" value="1"/>
</dbReference>
<dbReference type="Proteomes" id="UP001596233">
    <property type="component" value="Unassembled WGS sequence"/>
</dbReference>
<protein>
    <submittedName>
        <fullName evidence="8">Glycoside hydrolase family 5 protein</fullName>
        <ecNumber evidence="8">3.2.1.-</ecNumber>
    </submittedName>
</protein>
<evidence type="ECO:0000256" key="3">
    <source>
        <dbReference type="ARBA" id="ARBA00023001"/>
    </source>
</evidence>
<dbReference type="InterPro" id="IPR001547">
    <property type="entry name" value="Glyco_hydro_5"/>
</dbReference>
<keyword evidence="3" id="KW-0136">Cellulose degradation</keyword>
<dbReference type="PROSITE" id="PS00659">
    <property type="entry name" value="GLYCOSYL_HYDROL_F5"/>
    <property type="match status" value="1"/>
</dbReference>
<dbReference type="InterPro" id="IPR018087">
    <property type="entry name" value="Glyco_hydro_5_CS"/>
</dbReference>
<dbReference type="EC" id="3.2.1.-" evidence="8"/>
<reference evidence="9" key="1">
    <citation type="journal article" date="2019" name="Int. J. Syst. Evol. Microbiol.">
        <title>The Global Catalogue of Microorganisms (GCM) 10K type strain sequencing project: providing services to taxonomists for standard genome sequencing and annotation.</title>
        <authorList>
            <consortium name="The Broad Institute Genomics Platform"/>
            <consortium name="The Broad Institute Genome Sequencing Center for Infectious Disease"/>
            <person name="Wu L."/>
            <person name="Ma J."/>
        </authorList>
    </citation>
    <scope>NUCLEOTIDE SEQUENCE [LARGE SCALE GENOMIC DNA]</scope>
    <source>
        <strain evidence="9">PCU 280</strain>
    </source>
</reference>
<gene>
    <name evidence="8" type="ORF">ACFP56_12020</name>
</gene>
<proteinExistence type="inferred from homology"/>
<dbReference type="InterPro" id="IPR050386">
    <property type="entry name" value="Glycosyl_hydrolase_5"/>
</dbReference>
<name>A0ABW1V438_9BACL</name>
<organism evidence="8 9">
    <name type="scientific">Paenibacillus septentrionalis</name>
    <dbReference type="NCBI Taxonomy" id="429342"/>
    <lineage>
        <taxon>Bacteria</taxon>
        <taxon>Bacillati</taxon>
        <taxon>Bacillota</taxon>
        <taxon>Bacilli</taxon>
        <taxon>Bacillales</taxon>
        <taxon>Paenibacillaceae</taxon>
        <taxon>Paenibacillus</taxon>
    </lineage>
</organism>